<gene>
    <name evidence="2" type="ORF">QBC37DRAFT_450429</name>
</gene>
<dbReference type="PANTHER" id="PTHR33112">
    <property type="entry name" value="DOMAIN PROTEIN, PUTATIVE-RELATED"/>
    <property type="match status" value="1"/>
</dbReference>
<dbReference type="InterPro" id="IPR010730">
    <property type="entry name" value="HET"/>
</dbReference>
<evidence type="ECO:0000313" key="3">
    <source>
        <dbReference type="Proteomes" id="UP001301769"/>
    </source>
</evidence>
<keyword evidence="3" id="KW-1185">Reference proteome</keyword>
<organism evidence="2 3">
    <name type="scientific">Rhypophila decipiens</name>
    <dbReference type="NCBI Taxonomy" id="261697"/>
    <lineage>
        <taxon>Eukaryota</taxon>
        <taxon>Fungi</taxon>
        <taxon>Dikarya</taxon>
        <taxon>Ascomycota</taxon>
        <taxon>Pezizomycotina</taxon>
        <taxon>Sordariomycetes</taxon>
        <taxon>Sordariomycetidae</taxon>
        <taxon>Sordariales</taxon>
        <taxon>Naviculisporaceae</taxon>
        <taxon>Rhypophila</taxon>
    </lineage>
</organism>
<feature type="non-terminal residue" evidence="2">
    <location>
        <position position="742"/>
    </location>
</feature>
<accession>A0AAN6Y156</accession>
<dbReference type="Pfam" id="PF06985">
    <property type="entry name" value="HET"/>
    <property type="match status" value="1"/>
</dbReference>
<dbReference type="AlphaFoldDB" id="A0AAN6Y156"/>
<evidence type="ECO:0000259" key="1">
    <source>
        <dbReference type="Pfam" id="PF06985"/>
    </source>
</evidence>
<reference evidence="2" key="1">
    <citation type="journal article" date="2023" name="Mol. Phylogenet. Evol.">
        <title>Genome-scale phylogeny and comparative genomics of the fungal order Sordariales.</title>
        <authorList>
            <person name="Hensen N."/>
            <person name="Bonometti L."/>
            <person name="Westerberg I."/>
            <person name="Brannstrom I.O."/>
            <person name="Guillou S."/>
            <person name="Cros-Aarteil S."/>
            <person name="Calhoun S."/>
            <person name="Haridas S."/>
            <person name="Kuo A."/>
            <person name="Mondo S."/>
            <person name="Pangilinan J."/>
            <person name="Riley R."/>
            <person name="LaButti K."/>
            <person name="Andreopoulos B."/>
            <person name="Lipzen A."/>
            <person name="Chen C."/>
            <person name="Yan M."/>
            <person name="Daum C."/>
            <person name="Ng V."/>
            <person name="Clum A."/>
            <person name="Steindorff A."/>
            <person name="Ohm R.A."/>
            <person name="Martin F."/>
            <person name="Silar P."/>
            <person name="Natvig D.O."/>
            <person name="Lalanne C."/>
            <person name="Gautier V."/>
            <person name="Ament-Velasquez S.L."/>
            <person name="Kruys A."/>
            <person name="Hutchinson M.I."/>
            <person name="Powell A.J."/>
            <person name="Barry K."/>
            <person name="Miller A.N."/>
            <person name="Grigoriev I.V."/>
            <person name="Debuchy R."/>
            <person name="Gladieux P."/>
            <person name="Hiltunen Thoren M."/>
            <person name="Johannesson H."/>
        </authorList>
    </citation>
    <scope>NUCLEOTIDE SEQUENCE</scope>
    <source>
        <strain evidence="2">PSN293</strain>
    </source>
</reference>
<sequence>MDLLRCNICRSDLLGPRPRDPQAKASSTSFKVSDLEISHKTGCGFCEILIKAIRFGFLDEQEREHLEEEFFLIFHPIQGGGICLRLHSHREEPYDGLDIYLSRGNRLFGRTPGVPAPLQLVRNFPHGLGEVKEVPESPQSPRTWAFIASHLDLCISSHIACCRGAPSNESTSISLPSRLLQIDSHKAGSQIKVRLVDTDPSAAAAVKYAALSYSWGFTATRPPLTTTRSNLAQMRAGIDTSEMPLTLQDAITVCLRLDVSSIWIDSLCIIQDDAQDWADESRRMGTIYQNAFFTIVSASTQSCHDSFLNSRRGGSLAIARVRVGAGADTDIEMEHERHIVKVRRRINSGHHLRCHEVYPNSPIDPIDKRAWTLQERALSTRSIVFTGKEVQWECGASKACECDLGPVEDTIREFIRDSFDLADRKTTVWPLRDMRQVVVRDDTTPSKSLPGWEILVTEYSRRALTVDADRLPALSALASSVSPYFDDSAYFAGLWSKELLSGLCWSAWHDFTGAPSDKSRFAKQYVAPSFSWASVIGQVTYANERVVTVGSLRWRASVAACHIRHGTHDVFGRVLSESYIDLRAPLSVVSLVKMGNNSSRKTLEVKFHSIPDPPSFLARVDGPIYRSSYEVSDTRLDGTTKSSKTELITLRRFTHGHIEDYYRNGHHDDFFDVPIHFVPLFENNRTAWDRTTIWGLLLGRRLSAEPEAANEYERIGRLSLDVRTSKFDFGRLYEQETVVRIY</sequence>
<name>A0AAN6Y156_9PEZI</name>
<proteinExistence type="predicted"/>
<dbReference type="Proteomes" id="UP001301769">
    <property type="component" value="Unassembled WGS sequence"/>
</dbReference>
<reference evidence="2" key="2">
    <citation type="submission" date="2023-05" db="EMBL/GenBank/DDBJ databases">
        <authorList>
            <consortium name="Lawrence Berkeley National Laboratory"/>
            <person name="Steindorff A."/>
            <person name="Hensen N."/>
            <person name="Bonometti L."/>
            <person name="Westerberg I."/>
            <person name="Brannstrom I.O."/>
            <person name="Guillou S."/>
            <person name="Cros-Aarteil S."/>
            <person name="Calhoun S."/>
            <person name="Haridas S."/>
            <person name="Kuo A."/>
            <person name="Mondo S."/>
            <person name="Pangilinan J."/>
            <person name="Riley R."/>
            <person name="Labutti K."/>
            <person name="Andreopoulos B."/>
            <person name="Lipzen A."/>
            <person name="Chen C."/>
            <person name="Yanf M."/>
            <person name="Daum C."/>
            <person name="Ng V."/>
            <person name="Clum A."/>
            <person name="Ohm R."/>
            <person name="Martin F."/>
            <person name="Silar P."/>
            <person name="Natvig D."/>
            <person name="Lalanne C."/>
            <person name="Gautier V."/>
            <person name="Ament-Velasquez S.L."/>
            <person name="Kruys A."/>
            <person name="Hutchinson M.I."/>
            <person name="Powell A.J."/>
            <person name="Barry K."/>
            <person name="Miller A.N."/>
            <person name="Grigoriev I.V."/>
            <person name="Debuchy R."/>
            <person name="Gladieux P."/>
            <person name="Thoren M.H."/>
            <person name="Johannesson H."/>
        </authorList>
    </citation>
    <scope>NUCLEOTIDE SEQUENCE</scope>
    <source>
        <strain evidence="2">PSN293</strain>
    </source>
</reference>
<dbReference type="PANTHER" id="PTHR33112:SF15">
    <property type="entry name" value="HETEROKARYON INCOMPATIBILITY DOMAIN-CONTAINING PROTEIN"/>
    <property type="match status" value="1"/>
</dbReference>
<protein>
    <submittedName>
        <fullName evidence="2">Heterokaryon incompatibility protein-domain-containing protein</fullName>
    </submittedName>
</protein>
<dbReference type="EMBL" id="MU858204">
    <property type="protein sequence ID" value="KAK4209461.1"/>
    <property type="molecule type" value="Genomic_DNA"/>
</dbReference>
<evidence type="ECO:0000313" key="2">
    <source>
        <dbReference type="EMBL" id="KAK4209461.1"/>
    </source>
</evidence>
<comment type="caution">
    <text evidence="2">The sequence shown here is derived from an EMBL/GenBank/DDBJ whole genome shotgun (WGS) entry which is preliminary data.</text>
</comment>
<feature type="domain" description="Heterokaryon incompatibility" evidence="1">
    <location>
        <begin position="208"/>
        <end position="375"/>
    </location>
</feature>